<dbReference type="Proteomes" id="UP001602322">
    <property type="component" value="Unassembled WGS sequence"/>
</dbReference>
<dbReference type="Pfam" id="PF09346">
    <property type="entry name" value="SMI1_KNR4"/>
    <property type="match status" value="1"/>
</dbReference>
<comment type="caution">
    <text evidence="2">The sequence shown here is derived from an EMBL/GenBank/DDBJ whole genome shotgun (WGS) entry which is preliminary data.</text>
</comment>
<keyword evidence="3" id="KW-1185">Reference proteome</keyword>
<name>A0ABW6X4Q8_9ACTN</name>
<dbReference type="SMART" id="SM00860">
    <property type="entry name" value="SMI1_KNR4"/>
    <property type="match status" value="1"/>
</dbReference>
<protein>
    <submittedName>
        <fullName evidence="2">SMI1/KNR4 family protein</fullName>
    </submittedName>
</protein>
<reference evidence="2 3" key="1">
    <citation type="submission" date="2024-10" db="EMBL/GenBank/DDBJ databases">
        <title>The Natural Products Discovery Center: Release of the First 8490 Sequenced Strains for Exploring Actinobacteria Biosynthetic Diversity.</title>
        <authorList>
            <person name="Kalkreuter E."/>
            <person name="Kautsar S.A."/>
            <person name="Yang D."/>
            <person name="Bader C.D."/>
            <person name="Teijaro C.N."/>
            <person name="Fluegel L."/>
            <person name="Davis C.M."/>
            <person name="Simpson J.R."/>
            <person name="Lauterbach L."/>
            <person name="Steele A.D."/>
            <person name="Gui C."/>
            <person name="Meng S."/>
            <person name="Li G."/>
            <person name="Viehrig K."/>
            <person name="Ye F."/>
            <person name="Su P."/>
            <person name="Kiefer A.F."/>
            <person name="Nichols A."/>
            <person name="Cepeda A.J."/>
            <person name="Yan W."/>
            <person name="Fan B."/>
            <person name="Jiang Y."/>
            <person name="Adhikari A."/>
            <person name="Zheng C.-J."/>
            <person name="Schuster L."/>
            <person name="Cowan T.M."/>
            <person name="Smanski M.J."/>
            <person name="Chevrette M.G."/>
            <person name="De Carvalho L.P.S."/>
            <person name="Shen B."/>
        </authorList>
    </citation>
    <scope>NUCLEOTIDE SEQUENCE [LARGE SCALE GENOMIC DNA]</scope>
    <source>
        <strain evidence="2 3">NPDC012540</strain>
    </source>
</reference>
<feature type="domain" description="Knr4/Smi1-like" evidence="1">
    <location>
        <begin position="22"/>
        <end position="157"/>
    </location>
</feature>
<proteinExistence type="predicted"/>
<dbReference type="InterPro" id="IPR037883">
    <property type="entry name" value="Knr4/Smi1-like_sf"/>
</dbReference>
<accession>A0ABW6X4Q8</accession>
<evidence type="ECO:0000313" key="2">
    <source>
        <dbReference type="EMBL" id="MFF5897074.1"/>
    </source>
</evidence>
<dbReference type="RefSeq" id="WP_145805425.1">
    <property type="nucleotide sequence ID" value="NZ_JBIBEG010000003.1"/>
</dbReference>
<organism evidence="2 3">
    <name type="scientific">Streptomyces argenteolus</name>
    <dbReference type="NCBI Taxonomy" id="67274"/>
    <lineage>
        <taxon>Bacteria</taxon>
        <taxon>Bacillati</taxon>
        <taxon>Actinomycetota</taxon>
        <taxon>Actinomycetes</taxon>
        <taxon>Kitasatosporales</taxon>
        <taxon>Streptomycetaceae</taxon>
        <taxon>Streptomyces</taxon>
    </lineage>
</organism>
<gene>
    <name evidence="2" type="ORF">ACFY8O_14230</name>
</gene>
<dbReference type="InterPro" id="IPR018958">
    <property type="entry name" value="Knr4/Smi1-like_dom"/>
</dbReference>
<dbReference type="Gene3D" id="3.40.1580.10">
    <property type="entry name" value="SMI1/KNR4-like"/>
    <property type="match status" value="1"/>
</dbReference>
<dbReference type="EMBL" id="JBIBEG010000003">
    <property type="protein sequence ID" value="MFF5897074.1"/>
    <property type="molecule type" value="Genomic_DNA"/>
</dbReference>
<dbReference type="SUPFAM" id="SSF160631">
    <property type="entry name" value="SMI1/KNR4-like"/>
    <property type="match status" value="1"/>
</dbReference>
<evidence type="ECO:0000313" key="3">
    <source>
        <dbReference type="Proteomes" id="UP001602322"/>
    </source>
</evidence>
<evidence type="ECO:0000259" key="1">
    <source>
        <dbReference type="SMART" id="SM00860"/>
    </source>
</evidence>
<sequence>MAVFDEVKATFWGEGTYGVQPPLTDAAVLDAEGQLGVRLPASLLEILRVQNGGPVADAWNAFPTDEPTSWSENHVPLDALMGIGRHEGRLSLLDSAYLIEEWGLPPALVLLSGDGHSWVALDYRRCGARGEPSVTWFDADDRTELPLATDFATFVGRLTSDSSFGLQQRTDTDQRVL</sequence>